<dbReference type="InterPro" id="IPR029071">
    <property type="entry name" value="Ubiquitin-like_domsf"/>
</dbReference>
<feature type="compositionally biased region" description="Gly residues" evidence="1">
    <location>
        <begin position="297"/>
        <end position="307"/>
    </location>
</feature>
<name>A0A9Q1G8R8_SYNKA</name>
<feature type="compositionally biased region" description="Pro residues" evidence="1">
    <location>
        <begin position="215"/>
        <end position="229"/>
    </location>
</feature>
<dbReference type="GO" id="GO:0042593">
    <property type="term" value="P:glucose homeostasis"/>
    <property type="evidence" value="ECO:0007669"/>
    <property type="project" value="TreeGrafter"/>
</dbReference>
<proteinExistence type="predicted"/>
<dbReference type="PANTHER" id="PTHR46467:SF1">
    <property type="entry name" value="TETHER CONTAINING UBX DOMAIN FOR GLUT4"/>
    <property type="match status" value="1"/>
</dbReference>
<dbReference type="EMBL" id="JAINUF010000002">
    <property type="protein sequence ID" value="KAJ8377106.1"/>
    <property type="molecule type" value="Genomic_DNA"/>
</dbReference>
<dbReference type="GO" id="GO:0005634">
    <property type="term" value="C:nucleus"/>
    <property type="evidence" value="ECO:0007669"/>
    <property type="project" value="TreeGrafter"/>
</dbReference>
<dbReference type="GO" id="GO:0005737">
    <property type="term" value="C:cytoplasm"/>
    <property type="evidence" value="ECO:0007669"/>
    <property type="project" value="TreeGrafter"/>
</dbReference>
<dbReference type="SUPFAM" id="SSF54236">
    <property type="entry name" value="Ubiquitin-like"/>
    <property type="match status" value="1"/>
</dbReference>
<feature type="compositionally biased region" description="Low complexity" evidence="1">
    <location>
        <begin position="273"/>
        <end position="289"/>
    </location>
</feature>
<dbReference type="InterPro" id="IPR059238">
    <property type="entry name" value="UBX1_UBXN9"/>
</dbReference>
<dbReference type="Pfam" id="PF11470">
    <property type="entry name" value="TUG-UBL1"/>
    <property type="match status" value="1"/>
</dbReference>
<dbReference type="FunFam" id="3.10.20.90:FF:000204">
    <property type="entry name" value="tether containing UBX domain for GLUT4"/>
    <property type="match status" value="1"/>
</dbReference>
<protein>
    <recommendedName>
        <fullName evidence="2">TUG ubiquitin-like domain-containing protein</fullName>
    </recommendedName>
</protein>
<evidence type="ECO:0000313" key="4">
    <source>
        <dbReference type="Proteomes" id="UP001152622"/>
    </source>
</evidence>
<dbReference type="GO" id="GO:0006886">
    <property type="term" value="P:intracellular protein transport"/>
    <property type="evidence" value="ECO:0007669"/>
    <property type="project" value="TreeGrafter"/>
</dbReference>
<keyword evidence="4" id="KW-1185">Reference proteome</keyword>
<evidence type="ECO:0000259" key="2">
    <source>
        <dbReference type="Pfam" id="PF11470"/>
    </source>
</evidence>
<feature type="region of interest" description="Disordered" evidence="1">
    <location>
        <begin position="189"/>
        <end position="360"/>
    </location>
</feature>
<dbReference type="AlphaFoldDB" id="A0A9Q1G8R8"/>
<dbReference type="GO" id="GO:0012506">
    <property type="term" value="C:vesicle membrane"/>
    <property type="evidence" value="ECO:0007669"/>
    <property type="project" value="TreeGrafter"/>
</dbReference>
<gene>
    <name evidence="3" type="ORF">SKAU_G00076860</name>
</gene>
<evidence type="ECO:0000313" key="3">
    <source>
        <dbReference type="EMBL" id="KAJ8377106.1"/>
    </source>
</evidence>
<evidence type="ECO:0000256" key="1">
    <source>
        <dbReference type="SAM" id="MobiDB-lite"/>
    </source>
</evidence>
<dbReference type="OrthoDB" id="440781at2759"/>
<accession>A0A9Q1G8R8</accession>
<reference evidence="3" key="1">
    <citation type="journal article" date="2023" name="Science">
        <title>Genome structures resolve the early diversification of teleost fishes.</title>
        <authorList>
            <person name="Parey E."/>
            <person name="Louis A."/>
            <person name="Montfort J."/>
            <person name="Bouchez O."/>
            <person name="Roques C."/>
            <person name="Iampietro C."/>
            <person name="Lluch J."/>
            <person name="Castinel A."/>
            <person name="Donnadieu C."/>
            <person name="Desvignes T."/>
            <person name="Floi Bucao C."/>
            <person name="Jouanno E."/>
            <person name="Wen M."/>
            <person name="Mejri S."/>
            <person name="Dirks R."/>
            <person name="Jansen H."/>
            <person name="Henkel C."/>
            <person name="Chen W.J."/>
            <person name="Zahm M."/>
            <person name="Cabau C."/>
            <person name="Klopp C."/>
            <person name="Thompson A.W."/>
            <person name="Robinson-Rechavi M."/>
            <person name="Braasch I."/>
            <person name="Lecointre G."/>
            <person name="Bobe J."/>
            <person name="Postlethwait J.H."/>
            <person name="Berthelot C."/>
            <person name="Roest Crollius H."/>
            <person name="Guiguen Y."/>
        </authorList>
    </citation>
    <scope>NUCLEOTIDE SEQUENCE</scope>
    <source>
        <strain evidence="3">WJC10195</strain>
    </source>
</reference>
<dbReference type="PANTHER" id="PTHR46467">
    <property type="entry name" value="TETHER CONTAINING UBX DOMAIN FOR GLUT4"/>
    <property type="match status" value="1"/>
</dbReference>
<dbReference type="Proteomes" id="UP001152622">
    <property type="component" value="Chromosome 2"/>
</dbReference>
<dbReference type="Gene3D" id="3.10.20.90">
    <property type="entry name" value="Phosphatidylinositol 3-kinase Catalytic Subunit, Chain A, domain 1"/>
    <property type="match status" value="1"/>
</dbReference>
<organism evidence="3 4">
    <name type="scientific">Synaphobranchus kaupii</name>
    <name type="common">Kaup's arrowtooth eel</name>
    <dbReference type="NCBI Taxonomy" id="118154"/>
    <lineage>
        <taxon>Eukaryota</taxon>
        <taxon>Metazoa</taxon>
        <taxon>Chordata</taxon>
        <taxon>Craniata</taxon>
        <taxon>Vertebrata</taxon>
        <taxon>Euteleostomi</taxon>
        <taxon>Actinopterygii</taxon>
        <taxon>Neopterygii</taxon>
        <taxon>Teleostei</taxon>
        <taxon>Anguilliformes</taxon>
        <taxon>Synaphobranchidae</taxon>
        <taxon>Synaphobranchus</taxon>
    </lineage>
</organism>
<dbReference type="CDD" id="cd16105">
    <property type="entry name" value="Ubl_ASPSCR1_like"/>
    <property type="match status" value="1"/>
</dbReference>
<feature type="domain" description="TUG ubiquitin-like" evidence="2">
    <location>
        <begin position="14"/>
        <end position="76"/>
    </location>
</feature>
<feature type="compositionally biased region" description="Basic and acidic residues" evidence="1">
    <location>
        <begin position="336"/>
        <end position="350"/>
    </location>
</feature>
<comment type="caution">
    <text evidence="3">The sequence shown here is derived from an EMBL/GenBank/DDBJ whole genome shotgun (WGS) entry which is preliminary data.</text>
</comment>
<dbReference type="CDD" id="cd17075">
    <property type="entry name" value="UBX1_UBXN9"/>
    <property type="match status" value="1"/>
</dbReference>
<sequence length="418" mass="45554">MTMAASSTAVTVLAPNGRRQTVKISHSTPLLQVLEDVCKKHGFSPDDYDLKFQRTVLDLSLQWRFASLPNNAKLEMVPSTRQRAGGESRVRIALQLEDGSRVQDSFSSAQTLWELINHFPQTRVQELQRCEATPLCIYMRDEVIGVESLQQTTLKSLGLTGGSAIIRYVLKNTRSPGDGLSMETVAEAAEKVTEAPQSSSDCSPAPEPHTEPQASPAPPSQSPASGPRPPVREEADGDQEPQQTVRPKIRPVMSQEEQEEHPGPSGAPPTQAPPTQALPTQALPTQAPPHCNFVPFSGGGQRLGGDLGPSQGMKGDAPQNYSSAPGGPPQAKKHKPSNDAKRAESAKLEEWNAGQGEEFLEPVEREPLLYHMDAAARRHDSGEDLPDEFFEVTVDDIRKRFAQLKSERKVLEEAPSDD</sequence>
<dbReference type="InterPro" id="IPR021569">
    <property type="entry name" value="TUG-UBL1"/>
</dbReference>